<dbReference type="Proteomes" id="UP000253934">
    <property type="component" value="Unassembled WGS sequence"/>
</dbReference>
<dbReference type="EMBL" id="QOVW01000070">
    <property type="protein sequence ID" value="RDB35947.1"/>
    <property type="molecule type" value="Genomic_DNA"/>
</dbReference>
<keyword evidence="3" id="KW-1185">Reference proteome</keyword>
<reference evidence="2" key="1">
    <citation type="submission" date="2018-04" db="EMBL/GenBank/DDBJ databases">
        <title>Draft genome sequence of the Candidatus Spirobacillus cienkowskii, a pathogen of freshwater Daphnia species, reconstructed from hemolymph metagenomic reads.</title>
        <authorList>
            <person name="Bresciani L."/>
            <person name="Lemos L.N."/>
            <person name="Wale N."/>
            <person name="Lin J.Y."/>
            <person name="Fernandes G.R."/>
            <person name="Duffy M.A."/>
            <person name="Rodrigues J.M."/>
        </authorList>
    </citation>
    <scope>NUCLEOTIDE SEQUENCE [LARGE SCALE GENOMIC DNA]</scope>
    <source>
        <strain evidence="2">Binning01</strain>
    </source>
</reference>
<feature type="compositionally biased region" description="Basic and acidic residues" evidence="1">
    <location>
        <begin position="46"/>
        <end position="67"/>
    </location>
</feature>
<dbReference type="AlphaFoldDB" id="A0A369KSZ7"/>
<organism evidence="2 3">
    <name type="scientific">Spirobacillus cienkowskii</name>
    <dbReference type="NCBI Taxonomy" id="495820"/>
    <lineage>
        <taxon>Bacteria</taxon>
        <taxon>Pseudomonadati</taxon>
        <taxon>Bdellovibrionota</taxon>
        <taxon>Oligoflexia</taxon>
        <taxon>Silvanigrellales</taxon>
        <taxon>Spirobacillus</taxon>
    </lineage>
</organism>
<comment type="caution">
    <text evidence="2">The sequence shown here is derived from an EMBL/GenBank/DDBJ whole genome shotgun (WGS) entry which is preliminary data.</text>
</comment>
<evidence type="ECO:0000256" key="1">
    <source>
        <dbReference type="SAM" id="MobiDB-lite"/>
    </source>
</evidence>
<feature type="region of interest" description="Disordered" evidence="1">
    <location>
        <begin position="19"/>
        <end position="73"/>
    </location>
</feature>
<protein>
    <submittedName>
        <fullName evidence="2">Uncharacterized protein</fullName>
    </submittedName>
</protein>
<accession>A0A369KSZ7</accession>
<proteinExistence type="predicted"/>
<evidence type="ECO:0000313" key="2">
    <source>
        <dbReference type="EMBL" id="RDB35947.1"/>
    </source>
</evidence>
<feature type="compositionally biased region" description="Low complexity" evidence="1">
    <location>
        <begin position="35"/>
        <end position="45"/>
    </location>
</feature>
<name>A0A369KSZ7_9BACT</name>
<gene>
    <name evidence="2" type="ORF">DCC88_07420</name>
</gene>
<evidence type="ECO:0000313" key="3">
    <source>
        <dbReference type="Proteomes" id="UP000253934"/>
    </source>
</evidence>
<sequence length="89" mass="10326">MLYSTFYISKFLTDKNLFLNDDSNNSKNKDNNTTESPEIPSIIPDIPEKEIPDKIDKNKEIDPKNIPEIEFPNENEIPKIIDKNMNSIN</sequence>